<feature type="compositionally biased region" description="Basic and acidic residues" evidence="1">
    <location>
        <begin position="290"/>
        <end position="306"/>
    </location>
</feature>
<accession>A0A7S1YFA5</accession>
<feature type="region of interest" description="Disordered" evidence="1">
    <location>
        <begin position="248"/>
        <end position="267"/>
    </location>
</feature>
<feature type="compositionally biased region" description="Polar residues" evidence="1">
    <location>
        <begin position="249"/>
        <end position="267"/>
    </location>
</feature>
<organism evidence="2">
    <name type="scientific">Grammatophora oceanica</name>
    <dbReference type="NCBI Taxonomy" id="210454"/>
    <lineage>
        <taxon>Eukaryota</taxon>
        <taxon>Sar</taxon>
        <taxon>Stramenopiles</taxon>
        <taxon>Ochrophyta</taxon>
        <taxon>Bacillariophyta</taxon>
        <taxon>Fragilariophyceae</taxon>
        <taxon>Fragilariophycidae</taxon>
        <taxon>Rhabdonematales</taxon>
        <taxon>Grammatophoraceae</taxon>
        <taxon>Grammatophora</taxon>
    </lineage>
</organism>
<feature type="region of interest" description="Disordered" evidence="1">
    <location>
        <begin position="168"/>
        <end position="210"/>
    </location>
</feature>
<feature type="region of interest" description="Disordered" evidence="1">
    <location>
        <begin position="286"/>
        <end position="306"/>
    </location>
</feature>
<sequence length="306" mass="33381">MCLPNAEESELLLLNIKVAKAKEELEKTIAKRREQRLVHETRMEMLFHRKVTVESRIAFQKKNSRLVHYLNALKGLAGANGSPYLLRKHAFLCQALHQNEVEVKQLQLAKRQHHDLSKWMSSQADALFTERTEIDRKLLLALHMLAAEMKGKQTVYKQEISDQRGDITKISGDESCNTEPTYQLHGQPWEGSDISVISSGSSSSKSSEGVSSIIDQVGGIAKGLFSKKSAPAPDATGSSSLGMTMLRAQKSSPSASPAGTKKPTTGSASALAGISLVNLVYQGLQGPDVEAPRRGDAVRHREAIAA</sequence>
<dbReference type="AlphaFoldDB" id="A0A7S1YFA5"/>
<proteinExistence type="predicted"/>
<evidence type="ECO:0000256" key="1">
    <source>
        <dbReference type="SAM" id="MobiDB-lite"/>
    </source>
</evidence>
<gene>
    <name evidence="2" type="ORF">GOCE00092_LOCUS19621</name>
</gene>
<reference evidence="2" key="1">
    <citation type="submission" date="2021-01" db="EMBL/GenBank/DDBJ databases">
        <authorList>
            <person name="Corre E."/>
            <person name="Pelletier E."/>
            <person name="Niang G."/>
            <person name="Scheremetjew M."/>
            <person name="Finn R."/>
            <person name="Kale V."/>
            <person name="Holt S."/>
            <person name="Cochrane G."/>
            <person name="Meng A."/>
            <person name="Brown T."/>
            <person name="Cohen L."/>
        </authorList>
    </citation>
    <scope>NUCLEOTIDE SEQUENCE</scope>
    <source>
        <strain evidence="2">CCMP 410</strain>
    </source>
</reference>
<name>A0A7S1YFA5_9STRA</name>
<dbReference type="EMBL" id="HBGK01037843">
    <property type="protein sequence ID" value="CAD9296729.1"/>
    <property type="molecule type" value="Transcribed_RNA"/>
</dbReference>
<evidence type="ECO:0000313" key="2">
    <source>
        <dbReference type="EMBL" id="CAD9296729.1"/>
    </source>
</evidence>
<feature type="compositionally biased region" description="Low complexity" evidence="1">
    <location>
        <begin position="190"/>
        <end position="210"/>
    </location>
</feature>
<protein>
    <submittedName>
        <fullName evidence="2">Uncharacterized protein</fullName>
    </submittedName>
</protein>